<dbReference type="Gene3D" id="2.30.30.70">
    <property type="entry name" value="Ribosomal protein L21"/>
    <property type="match status" value="1"/>
</dbReference>
<dbReference type="GO" id="GO:1990904">
    <property type="term" value="C:ribonucleoprotein complex"/>
    <property type="evidence" value="ECO:0007669"/>
    <property type="project" value="UniProtKB-KW"/>
</dbReference>
<dbReference type="InterPro" id="IPR001147">
    <property type="entry name" value="Ribosomal_eL21"/>
</dbReference>
<sequence length="151" mass="17536">MTNTKGVRRGTRYMFSRDFRKHGVEHLSTYYRTYKRGDYKGMPYKVYHGRTGRVFNVTKRGLGVIVNKRVRGRIFAKRLCVRLEHVRPSKSRIEFLTRVKNIQAEKRAAKEAGKPLPHSKREPVQPRAGHVVSVKGTEIETLAPLRYEIVA</sequence>
<comment type="caution">
    <text evidence="7">The sequence shown here is derived from an EMBL/GenBank/DDBJ whole genome shotgun (WGS) entry which is preliminary data.</text>
</comment>
<reference evidence="7 8" key="1">
    <citation type="journal article" date="2017" name="Curr. Biol.">
        <title>Genome architecture and evolution of a unichromosomal asexual nematode.</title>
        <authorList>
            <person name="Fradin H."/>
            <person name="Zegar C."/>
            <person name="Gutwein M."/>
            <person name="Lucas J."/>
            <person name="Kovtun M."/>
            <person name="Corcoran D."/>
            <person name="Baugh L.R."/>
            <person name="Kiontke K."/>
            <person name="Gunsalus K."/>
            <person name="Fitch D.H."/>
            <person name="Piano F."/>
        </authorList>
    </citation>
    <scope>NUCLEOTIDE SEQUENCE [LARGE SCALE GENOMIC DNA]</scope>
    <source>
        <strain evidence="7">PF1309</strain>
    </source>
</reference>
<evidence type="ECO:0000256" key="1">
    <source>
        <dbReference type="ARBA" id="ARBA00008427"/>
    </source>
</evidence>
<comment type="similarity">
    <text evidence="1">Belongs to the eukaryotic ribosomal protein eL21 family.</text>
</comment>
<dbReference type="GO" id="GO:0005840">
    <property type="term" value="C:ribosome"/>
    <property type="evidence" value="ECO:0007669"/>
    <property type="project" value="UniProtKB-KW"/>
</dbReference>
<evidence type="ECO:0000313" key="8">
    <source>
        <dbReference type="Proteomes" id="UP000218231"/>
    </source>
</evidence>
<dbReference type="OrthoDB" id="1539250at2759"/>
<dbReference type="GO" id="GO:0003735">
    <property type="term" value="F:structural constituent of ribosome"/>
    <property type="evidence" value="ECO:0007669"/>
    <property type="project" value="InterPro"/>
</dbReference>
<feature type="region of interest" description="Disordered" evidence="6">
    <location>
        <begin position="106"/>
        <end position="129"/>
    </location>
</feature>
<dbReference type="Gene3D" id="6.10.250.3260">
    <property type="match status" value="1"/>
</dbReference>
<gene>
    <name evidence="7" type="ORF">WR25_10371</name>
</gene>
<evidence type="ECO:0000256" key="4">
    <source>
        <dbReference type="ARBA" id="ARBA00035219"/>
    </source>
</evidence>
<dbReference type="Proteomes" id="UP000218231">
    <property type="component" value="Unassembled WGS sequence"/>
</dbReference>
<evidence type="ECO:0000256" key="3">
    <source>
        <dbReference type="ARBA" id="ARBA00023274"/>
    </source>
</evidence>
<dbReference type="FunFam" id="6.10.250.3260:FF:000001">
    <property type="entry name" value="60S ribosomal protein L21"/>
    <property type="match status" value="1"/>
</dbReference>
<keyword evidence="2" id="KW-0689">Ribosomal protein</keyword>
<evidence type="ECO:0000313" key="7">
    <source>
        <dbReference type="EMBL" id="PAV59888.1"/>
    </source>
</evidence>
<dbReference type="STRING" id="2018661.A0A2A2JDN4"/>
<feature type="compositionally biased region" description="Basic and acidic residues" evidence="6">
    <location>
        <begin position="106"/>
        <end position="124"/>
    </location>
</feature>
<dbReference type="EMBL" id="LIAE01010493">
    <property type="protein sequence ID" value="PAV59888.1"/>
    <property type="molecule type" value="Genomic_DNA"/>
</dbReference>
<dbReference type="GO" id="GO:0006412">
    <property type="term" value="P:translation"/>
    <property type="evidence" value="ECO:0007669"/>
    <property type="project" value="InterPro"/>
</dbReference>
<keyword evidence="8" id="KW-1185">Reference proteome</keyword>
<protein>
    <recommendedName>
        <fullName evidence="4">Large ribosomal subunit protein eL21</fullName>
    </recommendedName>
    <alternativeName>
        <fullName evidence="5">60S ribosomal protein L21</fullName>
    </alternativeName>
</protein>
<accession>A0A2A2JDN4</accession>
<dbReference type="PANTHER" id="PTHR20981">
    <property type="entry name" value="60S RIBOSOMAL PROTEIN L21"/>
    <property type="match status" value="1"/>
</dbReference>
<dbReference type="InterPro" id="IPR008991">
    <property type="entry name" value="Translation_prot_SH3-like_sf"/>
</dbReference>
<dbReference type="FunFam" id="2.30.30.70:FF:000001">
    <property type="entry name" value="60S ribosomal protein L21"/>
    <property type="match status" value="1"/>
</dbReference>
<organism evidence="7 8">
    <name type="scientific">Diploscapter pachys</name>
    <dbReference type="NCBI Taxonomy" id="2018661"/>
    <lineage>
        <taxon>Eukaryota</taxon>
        <taxon>Metazoa</taxon>
        <taxon>Ecdysozoa</taxon>
        <taxon>Nematoda</taxon>
        <taxon>Chromadorea</taxon>
        <taxon>Rhabditida</taxon>
        <taxon>Rhabditina</taxon>
        <taxon>Rhabditomorpha</taxon>
        <taxon>Rhabditoidea</taxon>
        <taxon>Rhabditidae</taxon>
        <taxon>Diploscapter</taxon>
    </lineage>
</organism>
<dbReference type="SUPFAM" id="SSF50104">
    <property type="entry name" value="Translation proteins SH3-like domain"/>
    <property type="match status" value="1"/>
</dbReference>
<dbReference type="Pfam" id="PF01157">
    <property type="entry name" value="Ribosomal_L21e"/>
    <property type="match status" value="1"/>
</dbReference>
<name>A0A2A2JDN4_9BILA</name>
<dbReference type="AlphaFoldDB" id="A0A2A2JDN4"/>
<evidence type="ECO:0000256" key="5">
    <source>
        <dbReference type="ARBA" id="ARBA00035327"/>
    </source>
</evidence>
<evidence type="ECO:0000256" key="6">
    <source>
        <dbReference type="SAM" id="MobiDB-lite"/>
    </source>
</evidence>
<dbReference type="InterPro" id="IPR036948">
    <property type="entry name" value="Ribosomal_eL21_sf"/>
</dbReference>
<proteinExistence type="inferred from homology"/>
<keyword evidence="3" id="KW-0687">Ribonucleoprotein</keyword>
<evidence type="ECO:0000256" key="2">
    <source>
        <dbReference type="ARBA" id="ARBA00022980"/>
    </source>
</evidence>